<feature type="compositionally biased region" description="Basic and acidic residues" evidence="1">
    <location>
        <begin position="218"/>
        <end position="235"/>
    </location>
</feature>
<organism evidence="2 3">
    <name type="scientific">Nyssa sinensis</name>
    <dbReference type="NCBI Taxonomy" id="561372"/>
    <lineage>
        <taxon>Eukaryota</taxon>
        <taxon>Viridiplantae</taxon>
        <taxon>Streptophyta</taxon>
        <taxon>Embryophyta</taxon>
        <taxon>Tracheophyta</taxon>
        <taxon>Spermatophyta</taxon>
        <taxon>Magnoliopsida</taxon>
        <taxon>eudicotyledons</taxon>
        <taxon>Gunneridae</taxon>
        <taxon>Pentapetalae</taxon>
        <taxon>asterids</taxon>
        <taxon>Cornales</taxon>
        <taxon>Nyssaceae</taxon>
        <taxon>Nyssa</taxon>
    </lineage>
</organism>
<dbReference type="PANTHER" id="PTHR33621:SF2">
    <property type="entry name" value="RIBOSOMAL L1 DOMAIN-CONTAINING PROTEIN"/>
    <property type="match status" value="1"/>
</dbReference>
<dbReference type="Proteomes" id="UP000325577">
    <property type="component" value="Linkage Group LG18"/>
</dbReference>
<sequence>MDFQSLTRRELQTLCKKNKIPANMTNIAMADALKALEIVEGMEEISKPSESETARSSVESPEEMVITSPTVPRTGCRTSTQRKLIKEEPESSQTLTRTRRGTRRTLAAEVEETKNGVPETPAASSGRKRAPAASARRKMESQLNECEEDQKNEDQMVRKMKDVPETPAAPSGRRRATAASSRRKMETDLRGEKEDVNSRGLKEESSVRRMYSTRRSVRLSEKKMTESNPKEKEKTKAIKIDSIFKEMPKDLEGKSTDDLEDLGEVSESTQMSGMCLSSSQIGQYSWRRFSFWFRNFFFYNYYNAGVDLPEISEEGSERINDSKVLSDQKCNVLPENGRDFDYDPENKGDDHQVEDWKATRGEVSEVYDEMDVVSVSDEQFRTLIIEKDGVVEYGVHDESKGDDSLSISEVVSEKCDESDEVLQYKGFAVDKLPSDMENSTEVLNLEKENDSNVDQDLALEDSAAAVNGLAIEDPTKIELDALNLTVSAIDQDRKQDIELALASEEESNSSDDEETTNQDQDQDFELGLASEKERNGKHSSDDQNQYIELKLASEEQFNGRASSDDAETDTEYLELKLTAEEEYSKVSVDDVEAHSDIPEQLDRQKEPKVPHVLNSEESKSFTDQFIIDSNNSSEVFSADEESDFEKSKQLDSEKEPKVPHVHNSEESKGCTDQFISDSNNASEVFSADEESDSEKSVTEESRKQVSVAFSDIEMNLDNVAGPCLAKEIMSETQAGVYAKEHMISEDFVADQFDNGRRSMDFGNVMALCHAEDPTLNMEKSPKAWVDVYEVPAQESNGTTHELPSSLDITAAPVHQSLTFSTSLDKTPFLLVPSAEVTGDIALSTLVADPLPAQNFSSLCPVGSDSGLASVTPRKKSSSKAPATCPRMIHVLDDNKENIDNSGRKLDLTRIKGKKNKKNNTAEDNQLKSLSIRQLSKMLKEQLQITNDINNNEEKNIAKVKPKFSFCLTKF</sequence>
<evidence type="ECO:0000313" key="2">
    <source>
        <dbReference type="EMBL" id="KAA8533490.1"/>
    </source>
</evidence>
<feature type="region of interest" description="Disordered" evidence="1">
    <location>
        <begin position="633"/>
        <end position="702"/>
    </location>
</feature>
<evidence type="ECO:0000256" key="1">
    <source>
        <dbReference type="SAM" id="MobiDB-lite"/>
    </source>
</evidence>
<feature type="compositionally biased region" description="Polar residues" evidence="1">
    <location>
        <begin position="67"/>
        <end position="82"/>
    </location>
</feature>
<reference evidence="2 3" key="1">
    <citation type="submission" date="2019-09" db="EMBL/GenBank/DDBJ databases">
        <title>A chromosome-level genome assembly of the Chinese tupelo Nyssa sinensis.</title>
        <authorList>
            <person name="Yang X."/>
            <person name="Kang M."/>
            <person name="Yang Y."/>
            <person name="Xiong H."/>
            <person name="Wang M."/>
            <person name="Zhang Z."/>
            <person name="Wang Z."/>
            <person name="Wu H."/>
            <person name="Ma T."/>
            <person name="Liu J."/>
            <person name="Xi Z."/>
        </authorList>
    </citation>
    <scope>NUCLEOTIDE SEQUENCE [LARGE SCALE GENOMIC DNA]</scope>
    <source>
        <strain evidence="2">J267</strain>
        <tissue evidence="2">Leaf</tissue>
    </source>
</reference>
<feature type="compositionally biased region" description="Basic and acidic residues" evidence="1">
    <location>
        <begin position="183"/>
        <end position="207"/>
    </location>
</feature>
<feature type="compositionally biased region" description="Basic and acidic residues" evidence="1">
    <location>
        <begin position="44"/>
        <end position="53"/>
    </location>
</feature>
<accession>A0A5J5ASC7</accession>
<evidence type="ECO:0000313" key="3">
    <source>
        <dbReference type="Proteomes" id="UP000325577"/>
    </source>
</evidence>
<feature type="compositionally biased region" description="Polar residues" evidence="1">
    <location>
        <begin position="673"/>
        <end position="683"/>
    </location>
</feature>
<proteinExistence type="predicted"/>
<keyword evidence="3" id="KW-1185">Reference proteome</keyword>
<dbReference type="OrthoDB" id="1916794at2759"/>
<gene>
    <name evidence="2" type="ORF">F0562_031076</name>
</gene>
<feature type="region of interest" description="Disordered" evidence="1">
    <location>
        <begin position="44"/>
        <end position="235"/>
    </location>
</feature>
<dbReference type="PANTHER" id="PTHR33621">
    <property type="entry name" value="ASPARTIC/GLUTAMIC ACID-RICH PROTEIN"/>
    <property type="match status" value="1"/>
</dbReference>
<feature type="region of interest" description="Disordered" evidence="1">
    <location>
        <begin position="581"/>
        <end position="617"/>
    </location>
</feature>
<feature type="compositionally biased region" description="Basic and acidic residues" evidence="1">
    <location>
        <begin position="152"/>
        <end position="164"/>
    </location>
</feature>
<protein>
    <submittedName>
        <fullName evidence="2">Uncharacterized protein</fullName>
    </submittedName>
</protein>
<dbReference type="EMBL" id="CM018041">
    <property type="protein sequence ID" value="KAA8533490.1"/>
    <property type="molecule type" value="Genomic_DNA"/>
</dbReference>
<feature type="compositionally biased region" description="Basic and acidic residues" evidence="1">
    <location>
        <begin position="693"/>
        <end position="702"/>
    </location>
</feature>
<name>A0A5J5ASC7_9ASTE</name>
<dbReference type="AlphaFoldDB" id="A0A5J5ASC7"/>
<feature type="compositionally biased region" description="Basic and acidic residues" evidence="1">
    <location>
        <begin position="644"/>
        <end position="669"/>
    </location>
</feature>